<feature type="domain" description="MAM" evidence="6">
    <location>
        <begin position="94"/>
        <end position="262"/>
    </location>
</feature>
<dbReference type="InterPro" id="IPR000998">
    <property type="entry name" value="MAM_dom"/>
</dbReference>
<evidence type="ECO:0000256" key="2">
    <source>
        <dbReference type="ARBA" id="ARBA00023125"/>
    </source>
</evidence>
<dbReference type="InterPro" id="IPR000418">
    <property type="entry name" value="Ets_dom"/>
</dbReference>
<keyword evidence="2 3" id="KW-0238">DNA-binding</keyword>
<dbReference type="PANTHER" id="PTHR11849">
    <property type="entry name" value="ETS"/>
    <property type="match status" value="1"/>
</dbReference>
<dbReference type="Proteomes" id="UP000035681">
    <property type="component" value="Unplaced"/>
</dbReference>
<protein>
    <submittedName>
        <fullName evidence="9">MAM domain-containing protein</fullName>
    </submittedName>
</protein>
<dbReference type="Gene3D" id="1.10.10.10">
    <property type="entry name" value="Winged helix-like DNA-binding domain superfamily/Winged helix DNA-binding domain"/>
    <property type="match status" value="1"/>
</dbReference>
<dbReference type="GO" id="GO:0000981">
    <property type="term" value="F:DNA-binding transcription factor activity, RNA polymerase II-specific"/>
    <property type="evidence" value="ECO:0007669"/>
    <property type="project" value="TreeGrafter"/>
</dbReference>
<evidence type="ECO:0000256" key="5">
    <source>
        <dbReference type="SAM" id="SignalP"/>
    </source>
</evidence>
<feature type="compositionally biased region" description="Polar residues" evidence="4">
    <location>
        <begin position="543"/>
        <end position="575"/>
    </location>
</feature>
<dbReference type="InterPro" id="IPR046328">
    <property type="entry name" value="ETS_fam"/>
</dbReference>
<reference evidence="9" key="1">
    <citation type="submission" date="2024-02" db="UniProtKB">
        <authorList>
            <consortium name="WormBaseParasite"/>
        </authorList>
    </citation>
    <scope>IDENTIFICATION</scope>
</reference>
<evidence type="ECO:0000256" key="1">
    <source>
        <dbReference type="ARBA" id="ARBA00005562"/>
    </source>
</evidence>
<organism evidence="8 9">
    <name type="scientific">Strongyloides stercoralis</name>
    <name type="common">Threadworm</name>
    <dbReference type="NCBI Taxonomy" id="6248"/>
    <lineage>
        <taxon>Eukaryota</taxon>
        <taxon>Metazoa</taxon>
        <taxon>Ecdysozoa</taxon>
        <taxon>Nematoda</taxon>
        <taxon>Chromadorea</taxon>
        <taxon>Rhabditida</taxon>
        <taxon>Tylenchina</taxon>
        <taxon>Panagrolaimomorpha</taxon>
        <taxon>Strongyloidoidea</taxon>
        <taxon>Strongyloididae</taxon>
        <taxon>Strongyloides</taxon>
    </lineage>
</organism>
<dbReference type="InterPro" id="IPR013320">
    <property type="entry name" value="ConA-like_dom_sf"/>
</dbReference>
<name>A0AAF5CW40_STRER</name>
<dbReference type="GO" id="GO:0005634">
    <property type="term" value="C:nucleus"/>
    <property type="evidence" value="ECO:0007669"/>
    <property type="project" value="UniProtKB-SubCell"/>
</dbReference>
<dbReference type="SMART" id="SM00413">
    <property type="entry name" value="ETS"/>
    <property type="match status" value="1"/>
</dbReference>
<feature type="chain" id="PRO_5042212230" evidence="5">
    <location>
        <begin position="25"/>
        <end position="991"/>
    </location>
</feature>
<dbReference type="GO" id="GO:0016020">
    <property type="term" value="C:membrane"/>
    <property type="evidence" value="ECO:0007669"/>
    <property type="project" value="InterPro"/>
</dbReference>
<evidence type="ECO:0000256" key="4">
    <source>
        <dbReference type="SAM" id="MobiDB-lite"/>
    </source>
</evidence>
<dbReference type="InterPro" id="IPR036388">
    <property type="entry name" value="WH-like_DNA-bd_sf"/>
</dbReference>
<proteinExistence type="inferred from homology"/>
<dbReference type="PROSITE" id="PS00346">
    <property type="entry name" value="ETS_DOMAIN_2"/>
    <property type="match status" value="1"/>
</dbReference>
<feature type="domain" description="ETS" evidence="7">
    <location>
        <begin position="601"/>
        <end position="682"/>
    </location>
</feature>
<sequence>MYNLFPIIFFVWIIFPITIESCGGLSTDTIYKLSGSRILKGYNEKDPLGSIIGISQQALEPFFTTTIPYTTSTVGVPFTTTENIPVVNYSEELNCSEFDDTCLWKNLDGYMTDEMDWYQGNGFINENKLYLASGTEEKPKGNYGIVATDKAKSSTDKAVLISSIINCLTNSGTLRFKYWTSPEVKLYVCIMRTSKIYPDFDYCSPPIETGDPGPAIISIPDVNKEPFQIFIKVENFVFKSGDLEGGFAILDDIEFEGEICDKQSKKTFDSIINKRNELSLNSYSYNKKNVFEIDNNINENVCDILTCNFEENDLCVEYDIFGDFNIVKGQYKNIINDASSGKKGFENKKGFYAIIEGPKKVSRLTTQSFTLEDEVYFMFSYHKVSPLGKLRLIRKLKEKDFEEILFESPAEGFTENKWLKEGRTLTPGEYSFIALEVIDLPNNNTIGIDEWFLLSIHKDLKKFVIEHFHILAKSVMSDIYSPIPTKNITDESGETDLNGENENQMTSLINYHDETSFSSPTHSNNTSNSLSHSLNSSSCNDSGLDNESSTYHNVNESRVGISDTSTMSEDNNSLGNMECKKGETPLLKLDENNSITQGAHITLWQFLKELLDDEKYTKYIEWTNKEKKEFKFTDPDEVARLWGARKKNSRMNYEKLSRALRYYYNKEIITKVNGQKYKYRFNINPDENKNFNNSNKINSPPTMNNQFLGVLNYSIPSSFNPTRTPFSLVEPISHKILTSPEENNESLTSSDFGSADSSPEFSLLRKRSLSPNSINKTSTPISKKNCLEDNVIHVNKEPVNQINHQQFPIGMFSMANPNYLPLIDQKSLQYQSYIFLMTAYNAQLMNSLPNVQMNKTFSRPCGFSNINSSSQFLQPSFYNDLLSSGFQNQTPPLFPIGTFPFSMPFLSQNNLASIVNTNLFPGFQLNENITNMLSNKTHGIVYEILGGSHSYEYSYEESGSYEHSHRAHRRRRPMNRRRRQNRGKGRRRQAG</sequence>
<evidence type="ECO:0000313" key="8">
    <source>
        <dbReference type="Proteomes" id="UP000035681"/>
    </source>
</evidence>
<evidence type="ECO:0000313" key="9">
    <source>
        <dbReference type="WBParaSite" id="TCONS_00002786.p1"/>
    </source>
</evidence>
<evidence type="ECO:0000259" key="6">
    <source>
        <dbReference type="PROSITE" id="PS50060"/>
    </source>
</evidence>
<accession>A0AAF5CW40</accession>
<dbReference type="SUPFAM" id="SSF46785">
    <property type="entry name" value="Winged helix' DNA-binding domain"/>
    <property type="match status" value="1"/>
</dbReference>
<evidence type="ECO:0000256" key="3">
    <source>
        <dbReference type="RuleBase" id="RU004019"/>
    </source>
</evidence>
<dbReference type="PROSITE" id="PS00345">
    <property type="entry name" value="ETS_DOMAIN_1"/>
    <property type="match status" value="1"/>
</dbReference>
<dbReference type="WBParaSite" id="TCONS_00002786.p1">
    <property type="protein sequence ID" value="TCONS_00002786.p1"/>
    <property type="gene ID" value="XLOC_002590"/>
</dbReference>
<dbReference type="Pfam" id="PF00178">
    <property type="entry name" value="Ets"/>
    <property type="match status" value="1"/>
</dbReference>
<dbReference type="GO" id="GO:0030154">
    <property type="term" value="P:cell differentiation"/>
    <property type="evidence" value="ECO:0007669"/>
    <property type="project" value="TreeGrafter"/>
</dbReference>
<dbReference type="SUPFAM" id="SSF49899">
    <property type="entry name" value="Concanavalin A-like lectins/glucanases"/>
    <property type="match status" value="1"/>
</dbReference>
<dbReference type="PRINTS" id="PR00454">
    <property type="entry name" value="ETSDOMAIN"/>
</dbReference>
<dbReference type="InterPro" id="IPR036390">
    <property type="entry name" value="WH_DNA-bd_sf"/>
</dbReference>
<feature type="compositionally biased region" description="Basic residues" evidence="4">
    <location>
        <begin position="965"/>
        <end position="991"/>
    </location>
</feature>
<dbReference type="AlphaFoldDB" id="A0AAF5CW40"/>
<evidence type="ECO:0000259" key="7">
    <source>
        <dbReference type="PROSITE" id="PS50061"/>
    </source>
</evidence>
<dbReference type="GO" id="GO:0043565">
    <property type="term" value="F:sequence-specific DNA binding"/>
    <property type="evidence" value="ECO:0007669"/>
    <property type="project" value="InterPro"/>
</dbReference>
<keyword evidence="3" id="KW-0539">Nucleus</keyword>
<dbReference type="PROSITE" id="PS50061">
    <property type="entry name" value="ETS_DOMAIN_3"/>
    <property type="match status" value="1"/>
</dbReference>
<keyword evidence="8" id="KW-1185">Reference proteome</keyword>
<feature type="region of interest" description="Disordered" evidence="4">
    <location>
        <begin position="514"/>
        <end position="579"/>
    </location>
</feature>
<feature type="region of interest" description="Disordered" evidence="4">
    <location>
        <begin position="958"/>
        <end position="991"/>
    </location>
</feature>
<comment type="subcellular location">
    <subcellularLocation>
        <location evidence="3">Nucleus</location>
    </subcellularLocation>
</comment>
<feature type="region of interest" description="Disordered" evidence="4">
    <location>
        <begin position="737"/>
        <end position="759"/>
    </location>
</feature>
<feature type="compositionally biased region" description="Polar residues" evidence="4">
    <location>
        <begin position="745"/>
        <end position="759"/>
    </location>
</feature>
<feature type="compositionally biased region" description="Low complexity" evidence="4">
    <location>
        <begin position="516"/>
        <end position="542"/>
    </location>
</feature>
<comment type="similarity">
    <text evidence="1 3">Belongs to the ETS family.</text>
</comment>
<keyword evidence="5" id="KW-0732">Signal</keyword>
<dbReference type="Gene3D" id="2.60.120.200">
    <property type="match status" value="1"/>
</dbReference>
<dbReference type="PROSITE" id="PS50060">
    <property type="entry name" value="MAM_2"/>
    <property type="match status" value="1"/>
</dbReference>
<feature type="signal peptide" evidence="5">
    <location>
        <begin position="1"/>
        <end position="24"/>
    </location>
</feature>